<proteinExistence type="predicted"/>
<organism evidence="1">
    <name type="scientific">marine sediment metagenome</name>
    <dbReference type="NCBI Taxonomy" id="412755"/>
    <lineage>
        <taxon>unclassified sequences</taxon>
        <taxon>metagenomes</taxon>
        <taxon>ecological metagenomes</taxon>
    </lineage>
</organism>
<name>A0A0F9HIW9_9ZZZZ</name>
<gene>
    <name evidence="1" type="ORF">LCGC14_1696990</name>
</gene>
<dbReference type="AlphaFoldDB" id="A0A0F9HIW9"/>
<sequence>MIDKILKTARRLADGDAAGVPDRAEQKANYRELLDQVDDYFNPGRSKSLCKKCRAPLVWAETPAGRKAPLDAVAICGIDANGEVHTIHLNHFSTCPDADAVRAEKKAAGDVAKDVKAEAADE</sequence>
<dbReference type="EMBL" id="LAZR01014929">
    <property type="protein sequence ID" value="KKM15346.1"/>
    <property type="molecule type" value="Genomic_DNA"/>
</dbReference>
<evidence type="ECO:0000313" key="1">
    <source>
        <dbReference type="EMBL" id="KKM15346.1"/>
    </source>
</evidence>
<protein>
    <submittedName>
        <fullName evidence="1">Uncharacterized protein</fullName>
    </submittedName>
</protein>
<reference evidence="1" key="1">
    <citation type="journal article" date="2015" name="Nature">
        <title>Complex archaea that bridge the gap between prokaryotes and eukaryotes.</title>
        <authorList>
            <person name="Spang A."/>
            <person name="Saw J.H."/>
            <person name="Jorgensen S.L."/>
            <person name="Zaremba-Niedzwiedzka K."/>
            <person name="Martijn J."/>
            <person name="Lind A.E."/>
            <person name="van Eijk R."/>
            <person name="Schleper C."/>
            <person name="Guy L."/>
            <person name="Ettema T.J."/>
        </authorList>
    </citation>
    <scope>NUCLEOTIDE SEQUENCE</scope>
</reference>
<accession>A0A0F9HIW9</accession>
<comment type="caution">
    <text evidence="1">The sequence shown here is derived from an EMBL/GenBank/DDBJ whole genome shotgun (WGS) entry which is preliminary data.</text>
</comment>